<gene>
    <name evidence="2" type="ordered locus">Rcas_0747</name>
</gene>
<dbReference type="KEGG" id="rca:Rcas_0747"/>
<name>A7NHC1_ROSCS</name>
<feature type="domain" description="Xylose isomerase-like TIM barrel" evidence="1">
    <location>
        <begin position="25"/>
        <end position="243"/>
    </location>
</feature>
<dbReference type="Gene3D" id="3.20.20.150">
    <property type="entry name" value="Divalent-metal-dependent TIM barrel enzymes"/>
    <property type="match status" value="1"/>
</dbReference>
<dbReference type="InterPro" id="IPR013022">
    <property type="entry name" value="Xyl_isomerase-like_TIM-brl"/>
</dbReference>
<dbReference type="Pfam" id="PF01261">
    <property type="entry name" value="AP_endonuc_2"/>
    <property type="match status" value="1"/>
</dbReference>
<dbReference type="OrthoDB" id="9798407at2"/>
<protein>
    <submittedName>
        <fullName evidence="2">Xylose isomerase domain protein TIM barrel</fullName>
    </submittedName>
</protein>
<dbReference type="InterPro" id="IPR050312">
    <property type="entry name" value="IolE/XylAMocC-like"/>
</dbReference>
<dbReference type="EMBL" id="CP000804">
    <property type="protein sequence ID" value="ABU56868.1"/>
    <property type="molecule type" value="Genomic_DNA"/>
</dbReference>
<keyword evidence="2" id="KW-0413">Isomerase</keyword>
<dbReference type="PANTHER" id="PTHR12110:SF41">
    <property type="entry name" value="INOSOSE DEHYDRATASE"/>
    <property type="match status" value="1"/>
</dbReference>
<dbReference type="HOGENOM" id="CLU_059523_1_2_0"/>
<evidence type="ECO:0000313" key="3">
    <source>
        <dbReference type="Proteomes" id="UP000000263"/>
    </source>
</evidence>
<dbReference type="RefSeq" id="WP_012119298.1">
    <property type="nucleotide sequence ID" value="NC_009767.1"/>
</dbReference>
<dbReference type="InterPro" id="IPR036237">
    <property type="entry name" value="Xyl_isomerase-like_sf"/>
</dbReference>
<sequence>MTRIPIALQLYSVRDDAARDLQGVLAAVADMGYEGVEFAGYYGHDARTIRDWLDAYGLKVAGAHVGIETLLGDELARTIEFHQTLGNTTLIVPGLAEQWRNSRAAWLTTAETLNAIAVALKPYGMRTGYHNHHIEFAPMEGELPWDTLFSNTTDDVIMQFDTGNALHGGAQAAPFLRRYPGRAKTVHLKEYSATNDSALIGEGDVPWNEIFELCETIGGTEWYIVEQESYAYPPLECVRRCLQALKAMGK</sequence>
<reference evidence="2 3" key="1">
    <citation type="submission" date="2007-08" db="EMBL/GenBank/DDBJ databases">
        <title>Complete sequence of Roseiflexus castenholzii DSM 13941.</title>
        <authorList>
            <consortium name="US DOE Joint Genome Institute"/>
            <person name="Copeland A."/>
            <person name="Lucas S."/>
            <person name="Lapidus A."/>
            <person name="Barry K."/>
            <person name="Glavina del Rio T."/>
            <person name="Dalin E."/>
            <person name="Tice H."/>
            <person name="Pitluck S."/>
            <person name="Thompson L.S."/>
            <person name="Brettin T."/>
            <person name="Bruce D."/>
            <person name="Detter J.C."/>
            <person name="Han C."/>
            <person name="Tapia R."/>
            <person name="Schmutz J."/>
            <person name="Larimer F."/>
            <person name="Land M."/>
            <person name="Hauser L."/>
            <person name="Kyrpides N."/>
            <person name="Mikhailova N."/>
            <person name="Bryant D.A."/>
            <person name="Hanada S."/>
            <person name="Tsukatani Y."/>
            <person name="Richardson P."/>
        </authorList>
    </citation>
    <scope>NUCLEOTIDE SEQUENCE [LARGE SCALE GENOMIC DNA]</scope>
    <source>
        <strain evidence="3">DSM 13941 / HLO8</strain>
    </source>
</reference>
<dbReference type="AlphaFoldDB" id="A7NHC1"/>
<dbReference type="eggNOG" id="COG1082">
    <property type="taxonomic scope" value="Bacteria"/>
</dbReference>
<evidence type="ECO:0000259" key="1">
    <source>
        <dbReference type="Pfam" id="PF01261"/>
    </source>
</evidence>
<evidence type="ECO:0000313" key="2">
    <source>
        <dbReference type="EMBL" id="ABU56868.1"/>
    </source>
</evidence>
<proteinExistence type="predicted"/>
<dbReference type="Proteomes" id="UP000000263">
    <property type="component" value="Chromosome"/>
</dbReference>
<dbReference type="GO" id="GO:0016853">
    <property type="term" value="F:isomerase activity"/>
    <property type="evidence" value="ECO:0007669"/>
    <property type="project" value="UniProtKB-KW"/>
</dbReference>
<dbReference type="SUPFAM" id="SSF51658">
    <property type="entry name" value="Xylose isomerase-like"/>
    <property type="match status" value="1"/>
</dbReference>
<organism evidence="2 3">
    <name type="scientific">Roseiflexus castenholzii (strain DSM 13941 / HLO8)</name>
    <dbReference type="NCBI Taxonomy" id="383372"/>
    <lineage>
        <taxon>Bacteria</taxon>
        <taxon>Bacillati</taxon>
        <taxon>Chloroflexota</taxon>
        <taxon>Chloroflexia</taxon>
        <taxon>Chloroflexales</taxon>
        <taxon>Roseiflexineae</taxon>
        <taxon>Roseiflexaceae</taxon>
        <taxon>Roseiflexus</taxon>
    </lineage>
</organism>
<keyword evidence="3" id="KW-1185">Reference proteome</keyword>
<dbReference type="PANTHER" id="PTHR12110">
    <property type="entry name" value="HYDROXYPYRUVATE ISOMERASE"/>
    <property type="match status" value="1"/>
</dbReference>
<dbReference type="STRING" id="383372.Rcas_0747"/>
<accession>A7NHC1</accession>